<protein>
    <recommendedName>
        <fullName evidence="1">Retrotransposon Copia-like N-terminal domain-containing protein</fullName>
    </recommendedName>
</protein>
<organism evidence="2 3">
    <name type="scientific">Saponaria officinalis</name>
    <name type="common">Common soapwort</name>
    <name type="synonym">Lychnis saponaria</name>
    <dbReference type="NCBI Taxonomy" id="3572"/>
    <lineage>
        <taxon>Eukaryota</taxon>
        <taxon>Viridiplantae</taxon>
        <taxon>Streptophyta</taxon>
        <taxon>Embryophyta</taxon>
        <taxon>Tracheophyta</taxon>
        <taxon>Spermatophyta</taxon>
        <taxon>Magnoliopsida</taxon>
        <taxon>eudicotyledons</taxon>
        <taxon>Gunneridae</taxon>
        <taxon>Pentapetalae</taxon>
        <taxon>Caryophyllales</taxon>
        <taxon>Caryophyllaceae</taxon>
        <taxon>Caryophylleae</taxon>
        <taxon>Saponaria</taxon>
    </lineage>
</organism>
<evidence type="ECO:0000313" key="3">
    <source>
        <dbReference type="Proteomes" id="UP001443914"/>
    </source>
</evidence>
<sequence>MPDGKDDSQTAKIDSTSPFYLGSQDRPGDFITSTRLKLNNFDDWAHSIRVALRARRKFGFLNGTIKTSVPPCIQDDWETIHIMLLSWLMNTIDPEVKSLLSNYEDVKKLWDDIHERFSIVNRLRKLSQLWDELDKYKSLISCPYTKCECDVGKKHADRRDSNRLHQFLLDLQGNVYGHNRSVLLSQDPLPTLNRVFHAITQEERVHGMDHSKDVAVEVSGFANRSSSRPAARSTTYLFKAERKALFCSHCHKHGHDMSMCFDLLDEFLNWCYELKGAKPPGKVGRGRGNARGQSTSSIRANVVDVPTTSGDASADSVTIYSTPSHKFSGVDTQI</sequence>
<dbReference type="AlphaFoldDB" id="A0AAW1HY86"/>
<gene>
    <name evidence="2" type="ORF">RND81_10G054100</name>
</gene>
<reference evidence="2" key="1">
    <citation type="submission" date="2024-03" db="EMBL/GenBank/DDBJ databases">
        <title>WGS assembly of Saponaria officinalis var. Norfolk2.</title>
        <authorList>
            <person name="Jenkins J."/>
            <person name="Shu S."/>
            <person name="Grimwood J."/>
            <person name="Barry K."/>
            <person name="Goodstein D."/>
            <person name="Schmutz J."/>
            <person name="Leebens-Mack J."/>
            <person name="Osbourn A."/>
        </authorList>
    </citation>
    <scope>NUCLEOTIDE SEQUENCE [LARGE SCALE GENOMIC DNA]</scope>
    <source>
        <strain evidence="2">JIC</strain>
    </source>
</reference>
<dbReference type="EMBL" id="JBDFQZ010000010">
    <property type="protein sequence ID" value="KAK9682153.1"/>
    <property type="molecule type" value="Genomic_DNA"/>
</dbReference>
<dbReference type="InterPro" id="IPR029472">
    <property type="entry name" value="Copia-like_N"/>
</dbReference>
<evidence type="ECO:0000259" key="1">
    <source>
        <dbReference type="Pfam" id="PF14244"/>
    </source>
</evidence>
<proteinExistence type="predicted"/>
<name>A0AAW1HY86_SAPOF</name>
<feature type="domain" description="Retrotransposon Copia-like N-terminal" evidence="1">
    <location>
        <begin position="24"/>
        <end position="66"/>
    </location>
</feature>
<dbReference type="Pfam" id="PF14244">
    <property type="entry name" value="Retrotran_gag_3"/>
    <property type="match status" value="1"/>
</dbReference>
<dbReference type="PANTHER" id="PTHR37610">
    <property type="entry name" value="CCHC-TYPE DOMAIN-CONTAINING PROTEIN"/>
    <property type="match status" value="1"/>
</dbReference>
<keyword evidence="3" id="KW-1185">Reference proteome</keyword>
<dbReference type="Proteomes" id="UP001443914">
    <property type="component" value="Unassembled WGS sequence"/>
</dbReference>
<evidence type="ECO:0000313" key="2">
    <source>
        <dbReference type="EMBL" id="KAK9682153.1"/>
    </source>
</evidence>
<dbReference type="PANTHER" id="PTHR37610:SF101">
    <property type="entry name" value="(RAPE) HYPOTHETICAL PROTEIN"/>
    <property type="match status" value="1"/>
</dbReference>
<accession>A0AAW1HY86</accession>
<comment type="caution">
    <text evidence="2">The sequence shown here is derived from an EMBL/GenBank/DDBJ whole genome shotgun (WGS) entry which is preliminary data.</text>
</comment>